<dbReference type="EMBL" id="BMIX01000002">
    <property type="protein sequence ID" value="GGG32762.1"/>
    <property type="molecule type" value="Genomic_DNA"/>
</dbReference>
<evidence type="ECO:0000313" key="1">
    <source>
        <dbReference type="EMBL" id="GGG32762.1"/>
    </source>
</evidence>
<dbReference type="Proteomes" id="UP000605733">
    <property type="component" value="Unassembled WGS sequence"/>
</dbReference>
<dbReference type="InterPro" id="IPR032710">
    <property type="entry name" value="NTF2-like_dom_sf"/>
</dbReference>
<organism evidence="1 2">
    <name type="scientific">Christiangramia forsetii</name>
    <dbReference type="NCBI Taxonomy" id="411153"/>
    <lineage>
        <taxon>Bacteria</taxon>
        <taxon>Pseudomonadati</taxon>
        <taxon>Bacteroidota</taxon>
        <taxon>Flavobacteriia</taxon>
        <taxon>Flavobacteriales</taxon>
        <taxon>Flavobacteriaceae</taxon>
        <taxon>Christiangramia</taxon>
    </lineage>
</organism>
<reference evidence="2" key="1">
    <citation type="journal article" date="2019" name="Int. J. Syst. Evol. Microbiol.">
        <title>The Global Catalogue of Microorganisms (GCM) 10K type strain sequencing project: providing services to taxonomists for standard genome sequencing and annotation.</title>
        <authorList>
            <consortium name="The Broad Institute Genomics Platform"/>
            <consortium name="The Broad Institute Genome Sequencing Center for Infectious Disease"/>
            <person name="Wu L."/>
            <person name="Ma J."/>
        </authorList>
    </citation>
    <scope>NUCLEOTIDE SEQUENCE [LARGE SCALE GENOMIC DNA]</scope>
    <source>
        <strain evidence="2">CGMCC 1.15422</strain>
    </source>
</reference>
<accession>A0ABQ1WMM2</accession>
<gene>
    <name evidence="1" type="ORF">GCM10011532_15440</name>
</gene>
<dbReference type="SUPFAM" id="SSF54427">
    <property type="entry name" value="NTF2-like"/>
    <property type="match status" value="1"/>
</dbReference>
<proteinExistence type="predicted"/>
<evidence type="ECO:0008006" key="3">
    <source>
        <dbReference type="Google" id="ProtNLM"/>
    </source>
</evidence>
<dbReference type="PROSITE" id="PS51257">
    <property type="entry name" value="PROKAR_LIPOPROTEIN"/>
    <property type="match status" value="1"/>
</dbReference>
<keyword evidence="2" id="KW-1185">Reference proteome</keyword>
<dbReference type="Gene3D" id="3.10.450.50">
    <property type="match status" value="1"/>
</dbReference>
<dbReference type="RefSeq" id="WP_011710796.1">
    <property type="nucleotide sequence ID" value="NZ_BMIX01000002.1"/>
</dbReference>
<comment type="caution">
    <text evidence="1">The sequence shown here is derived from an EMBL/GenBank/DDBJ whole genome shotgun (WGS) entry which is preliminary data.</text>
</comment>
<sequence length="181" mass="20955">MKKLKSILFLTAALFIFSSCEEKKEATEDAGEKMKFESRESITRKAEQEVVSKLMKSYKNALENLTTEGTFKLFSDSSEVYESGGVEGTYKEYIDQHLGPELGHFESFKYSDYKLDVNVDLPYAFTTETYVYTIIFNEEEEEGEQRKIQKKGVATSILKRNEDTWKIIKTHSSSRNYNPKQ</sequence>
<name>A0ABQ1WMM2_9FLAO</name>
<protein>
    <recommendedName>
        <fullName evidence="3">DUF4440 domain-containing protein</fullName>
    </recommendedName>
</protein>
<evidence type="ECO:0000313" key="2">
    <source>
        <dbReference type="Proteomes" id="UP000605733"/>
    </source>
</evidence>